<dbReference type="RefSeq" id="WP_006856233.1">
    <property type="nucleotide sequence ID" value="NZ_CABIYH010000049.1"/>
</dbReference>
<dbReference type="PANTHER" id="PTHR46558">
    <property type="entry name" value="TRACRIPTIONAL REGULATORY PROTEIN-RELATED-RELATED"/>
    <property type="match status" value="1"/>
</dbReference>
<feature type="domain" description="HTH cro/C1-type" evidence="2">
    <location>
        <begin position="4"/>
        <end position="58"/>
    </location>
</feature>
<dbReference type="InterPro" id="IPR001387">
    <property type="entry name" value="Cro/C1-type_HTH"/>
</dbReference>
<dbReference type="PANTHER" id="PTHR46558:SF11">
    <property type="entry name" value="HTH-TYPE TRANSCRIPTIONAL REGULATOR XRE"/>
    <property type="match status" value="1"/>
</dbReference>
<dbReference type="EMBL" id="CYXZ01000049">
    <property type="protein sequence ID" value="CUN31847.1"/>
    <property type="molecule type" value="Genomic_DNA"/>
</dbReference>
<reference evidence="3 4" key="1">
    <citation type="submission" date="2015-09" db="EMBL/GenBank/DDBJ databases">
        <authorList>
            <consortium name="Pathogen Informatics"/>
        </authorList>
    </citation>
    <scope>NUCLEOTIDE SEQUENCE [LARGE SCALE GENOMIC DNA]</scope>
    <source>
        <strain evidence="3 4">2789STDY5834960</strain>
    </source>
</reference>
<dbReference type="SMART" id="SM00530">
    <property type="entry name" value="HTH_XRE"/>
    <property type="match status" value="1"/>
</dbReference>
<dbReference type="Proteomes" id="UP000095350">
    <property type="component" value="Unassembled WGS sequence"/>
</dbReference>
<keyword evidence="1" id="KW-0238">DNA-binding</keyword>
<accession>A0A173W0B1</accession>
<evidence type="ECO:0000313" key="3">
    <source>
        <dbReference type="EMBL" id="CUN31847.1"/>
    </source>
</evidence>
<organism evidence="3 4">
    <name type="scientific">Roseburia intestinalis</name>
    <dbReference type="NCBI Taxonomy" id="166486"/>
    <lineage>
        <taxon>Bacteria</taxon>
        <taxon>Bacillati</taxon>
        <taxon>Bacillota</taxon>
        <taxon>Clostridia</taxon>
        <taxon>Lachnospirales</taxon>
        <taxon>Lachnospiraceae</taxon>
        <taxon>Roseburia</taxon>
    </lineage>
</organism>
<dbReference type="Gene3D" id="1.10.260.40">
    <property type="entry name" value="lambda repressor-like DNA-binding domains"/>
    <property type="match status" value="1"/>
</dbReference>
<protein>
    <submittedName>
        <fullName evidence="3">HTH-type transcriptional regulator immR</fullName>
    </submittedName>
</protein>
<dbReference type="CDD" id="cd00093">
    <property type="entry name" value="HTH_XRE"/>
    <property type="match status" value="1"/>
</dbReference>
<evidence type="ECO:0000256" key="1">
    <source>
        <dbReference type="ARBA" id="ARBA00023125"/>
    </source>
</evidence>
<evidence type="ECO:0000259" key="2">
    <source>
        <dbReference type="PROSITE" id="PS50943"/>
    </source>
</evidence>
<dbReference type="GO" id="GO:0003677">
    <property type="term" value="F:DNA binding"/>
    <property type="evidence" value="ECO:0007669"/>
    <property type="project" value="UniProtKB-KW"/>
</dbReference>
<dbReference type="InterPro" id="IPR010982">
    <property type="entry name" value="Lambda_DNA-bd_dom_sf"/>
</dbReference>
<proteinExistence type="predicted"/>
<gene>
    <name evidence="3" type="primary">immR_7</name>
    <name evidence="3" type="ORF">ERS852572_03748</name>
</gene>
<dbReference type="GeneID" id="61434737"/>
<dbReference type="PROSITE" id="PS50943">
    <property type="entry name" value="HTH_CROC1"/>
    <property type="match status" value="1"/>
</dbReference>
<dbReference type="OrthoDB" id="9815852at2"/>
<dbReference type="SUPFAM" id="SSF47413">
    <property type="entry name" value="lambda repressor-like DNA-binding domains"/>
    <property type="match status" value="1"/>
</dbReference>
<name>A0A173W0B1_9FIRM</name>
<sequence>MNRLKDLRLKMGLSQQALADKLNVSQQTICKYENNTNEPNIDMLEAMADIFDVSVDYLIGYSSCAHKVEEVSETALNEDELAFLKKYRSINPSSRALVQQFMDEFLRLSGE</sequence>
<dbReference type="STRING" id="166486.ERS852572_03748"/>
<dbReference type="PaxDb" id="166486-ERS852572_03748"/>
<dbReference type="AlphaFoldDB" id="A0A173W0B1"/>
<dbReference type="Pfam" id="PF01381">
    <property type="entry name" value="HTH_3"/>
    <property type="match status" value="1"/>
</dbReference>
<evidence type="ECO:0000313" key="4">
    <source>
        <dbReference type="Proteomes" id="UP000095350"/>
    </source>
</evidence>